<organism evidence="4">
    <name type="scientific">Hibiscus syriacus</name>
    <name type="common">Rose of Sharon</name>
    <dbReference type="NCBI Taxonomy" id="106335"/>
    <lineage>
        <taxon>Eukaryota</taxon>
        <taxon>Viridiplantae</taxon>
        <taxon>Streptophyta</taxon>
        <taxon>Embryophyta</taxon>
        <taxon>Tracheophyta</taxon>
        <taxon>Spermatophyta</taxon>
        <taxon>Magnoliopsida</taxon>
        <taxon>eudicotyledons</taxon>
        <taxon>Gunneridae</taxon>
        <taxon>Pentapetalae</taxon>
        <taxon>rosids</taxon>
        <taxon>malvids</taxon>
        <taxon>Malvales</taxon>
        <taxon>Malvaceae</taxon>
        <taxon>Malvoideae</taxon>
        <taxon>Hibiscus</taxon>
    </lineage>
</organism>
<dbReference type="PANTHER" id="PTHR31374">
    <property type="entry name" value="AUXIN-INDUCED PROTEIN-LIKE-RELATED"/>
    <property type="match status" value="1"/>
</dbReference>
<comment type="similarity">
    <text evidence="1">Belongs to the ARG7 family.</text>
</comment>
<comment type="caution">
    <text evidence="4">The sequence shown here is derived from an EMBL/GenBank/DDBJ whole genome shotgun (WGS) entry which is preliminary data.</text>
</comment>
<keyword evidence="3" id="KW-0341">Growth regulation</keyword>
<sequence>MKKLIRRLSQVRVNNSTQYSMLRSDTSNLPARRSDVPQGHFPVHVGIDPVSSRRFIVSAEMLRYPIFVELLNRSEQEYGYEQSGVLRIPVNVVVFDRVLEAFRQGRVPLSLDELV</sequence>
<reference evidence="4" key="1">
    <citation type="submission" date="2019-09" db="EMBL/GenBank/DDBJ databases">
        <title>Draft genome information of white flower Hibiscus syriacus.</title>
        <authorList>
            <person name="Kim Y.-M."/>
        </authorList>
    </citation>
    <scope>NUCLEOTIDE SEQUENCE [LARGE SCALE GENOMIC DNA]</scope>
    <source>
        <strain evidence="4">YM2019G1</strain>
        <tissue evidence="4">Leaf</tissue>
    </source>
</reference>
<evidence type="ECO:0000256" key="1">
    <source>
        <dbReference type="ARBA" id="ARBA00006974"/>
    </source>
</evidence>
<name>A0A6A3BSS3_HIBSY</name>
<gene>
    <name evidence="4" type="ORF">F3Y22_tig00109923pilonHSYRG00041</name>
</gene>
<dbReference type="OrthoDB" id="838391at2759"/>
<dbReference type="InterPro" id="IPR003676">
    <property type="entry name" value="SAUR_fam"/>
</dbReference>
<proteinExistence type="inferred from homology"/>
<accession>A0A6A3BSS3</accession>
<dbReference type="GO" id="GO:0009733">
    <property type="term" value="P:response to auxin"/>
    <property type="evidence" value="ECO:0007669"/>
    <property type="project" value="InterPro"/>
</dbReference>
<evidence type="ECO:0000313" key="4">
    <source>
        <dbReference type="EMBL" id="KAE8719970.1"/>
    </source>
</evidence>
<evidence type="ECO:0000256" key="3">
    <source>
        <dbReference type="ARBA" id="ARBA00022604"/>
    </source>
</evidence>
<dbReference type="AlphaFoldDB" id="A0A6A3BSS3"/>
<dbReference type="Pfam" id="PF02519">
    <property type="entry name" value="Auxin_inducible"/>
    <property type="match status" value="1"/>
</dbReference>
<protein>
    <submittedName>
        <fullName evidence="4">Auxin-responsive protein SAUR72</fullName>
    </submittedName>
</protein>
<evidence type="ECO:0000256" key="2">
    <source>
        <dbReference type="ARBA" id="ARBA00022473"/>
    </source>
</evidence>
<dbReference type="EMBL" id="VEPZ02000778">
    <property type="protein sequence ID" value="KAE8719970.1"/>
    <property type="molecule type" value="Genomic_DNA"/>
</dbReference>
<keyword evidence="2" id="KW-0217">Developmental protein</keyword>
<dbReference type="PANTHER" id="PTHR31374:SF421">
    <property type="entry name" value="AUXIN-RESPONSIVE PROTEIN SAUR71"/>
    <property type="match status" value="1"/>
</dbReference>